<dbReference type="Proteomes" id="UP000243200">
    <property type="component" value="Unassembled WGS sequence"/>
</dbReference>
<proteinExistence type="predicted"/>
<protein>
    <submittedName>
        <fullName evidence="3">PIR protein</fullName>
    </submittedName>
</protein>
<feature type="region of interest" description="Disordered" evidence="1">
    <location>
        <begin position="325"/>
        <end position="354"/>
    </location>
</feature>
<feature type="compositionally biased region" description="Polar residues" evidence="1">
    <location>
        <begin position="276"/>
        <end position="289"/>
    </location>
</feature>
<dbReference type="OrthoDB" id="388102at2759"/>
<dbReference type="InterPro" id="IPR008780">
    <property type="entry name" value="Plasmodium_Vir"/>
</dbReference>
<dbReference type="EMBL" id="FLRJ01000570">
    <property type="protein sequence ID" value="SBT73950.1"/>
    <property type="molecule type" value="Genomic_DNA"/>
</dbReference>
<reference evidence="3 4" key="1">
    <citation type="submission" date="2016-06" db="EMBL/GenBank/DDBJ databases">
        <authorList>
            <consortium name="Pathogen Informatics"/>
        </authorList>
    </citation>
    <scope>NUCLEOTIDE SEQUENCE [LARGE SCALE GENOMIC DNA]</scope>
</reference>
<dbReference type="Pfam" id="PF05795">
    <property type="entry name" value="Plasmodium_Vir"/>
    <property type="match status" value="1"/>
</dbReference>
<evidence type="ECO:0000313" key="4">
    <source>
        <dbReference type="Proteomes" id="UP000243200"/>
    </source>
</evidence>
<accession>A0A1C3KJ82</accession>
<dbReference type="VEuPathDB" id="PlasmoDB:PocGH01_00012500"/>
<name>A0A1C3KJ82_PLAOA</name>
<dbReference type="AlphaFoldDB" id="A0A1C3KJ82"/>
<feature type="transmembrane region" description="Helical" evidence="2">
    <location>
        <begin position="442"/>
        <end position="460"/>
    </location>
</feature>
<keyword evidence="2" id="KW-0472">Membrane</keyword>
<dbReference type="VEuPathDB" id="PlasmoDB:POWCR01_000166300"/>
<sequence>MDTLTEEEWDYIFKDFQLYRNFDENVRKDSYISNICKSLKNQNKVIDEEFCSKIEKNLKYVYSIKEQNKSKNICLHYKYWLYDKMWKNIRNISDANHVKNVITDFLEVHVNISMGNDNNSCEFYFHNRVIQELEKRLEKKSLHDYFKNYQNIKRNLLSKEKYNVYYKYLTYIRKLFDKYKEDCVYFFDFYENFCDEYFEIESEQYNPSSLLAILQNPTDSALDTKQEILHAPEQPHLKGSFQSFMENDSTYPNYARSNVMSRSVPSPGVSYEGQGYRQNEGNKETTSPMGTLHDKTTSSTVFEVKHSQKTLDILKRAFGNIPGLGESLPKEEEKQANTRGVVYTPGGSVKSDTDISMATHSEGLIEGNRTKPDKVEKSCQDLTSADKSTCKNELEETGTVKQTQHQVSDILSTPASVNMTHRYPSVDIEDKHNVLASNRRTFLILTSIIFAILYISFRYYKITPFGKLLRNEIRRRRRKRRKKKRYYNYHSTDEHSPIEYMGESVFINSQIRRFNINYQII</sequence>
<keyword evidence="2" id="KW-0812">Transmembrane</keyword>
<evidence type="ECO:0000313" key="3">
    <source>
        <dbReference type="EMBL" id="SBT73950.1"/>
    </source>
</evidence>
<evidence type="ECO:0000256" key="2">
    <source>
        <dbReference type="SAM" id="Phobius"/>
    </source>
</evidence>
<gene>
    <name evidence="3" type="primary">PowCR01_000166300</name>
    <name evidence="3" type="ORF">POWCR01_000166300</name>
</gene>
<organism evidence="3 4">
    <name type="scientific">Plasmodium ovale</name>
    <name type="common">malaria parasite P. ovale</name>
    <dbReference type="NCBI Taxonomy" id="36330"/>
    <lineage>
        <taxon>Eukaryota</taxon>
        <taxon>Sar</taxon>
        <taxon>Alveolata</taxon>
        <taxon>Apicomplexa</taxon>
        <taxon>Aconoidasida</taxon>
        <taxon>Haemosporida</taxon>
        <taxon>Plasmodiidae</taxon>
        <taxon>Plasmodium</taxon>
        <taxon>Plasmodium (Plasmodium)</taxon>
    </lineage>
</organism>
<evidence type="ECO:0000256" key="1">
    <source>
        <dbReference type="SAM" id="MobiDB-lite"/>
    </source>
</evidence>
<feature type="region of interest" description="Disordered" evidence="1">
    <location>
        <begin position="255"/>
        <end position="294"/>
    </location>
</feature>
<keyword evidence="2" id="KW-1133">Transmembrane helix</keyword>
<feature type="compositionally biased region" description="Polar residues" evidence="1">
    <location>
        <begin position="255"/>
        <end position="264"/>
    </location>
</feature>